<dbReference type="Pfam" id="PF05048">
    <property type="entry name" value="NosD"/>
    <property type="match status" value="1"/>
</dbReference>
<evidence type="ECO:0000313" key="3">
    <source>
        <dbReference type="Proteomes" id="UP001158067"/>
    </source>
</evidence>
<dbReference type="RefSeq" id="WP_283434136.1">
    <property type="nucleotide sequence ID" value="NZ_FXUG01000011.1"/>
</dbReference>
<reference evidence="2 3" key="1">
    <citation type="submission" date="2017-05" db="EMBL/GenBank/DDBJ databases">
        <authorList>
            <person name="Varghese N."/>
            <person name="Submissions S."/>
        </authorList>
    </citation>
    <scope>NUCLEOTIDE SEQUENCE [LARGE SCALE GENOMIC DNA]</scope>
    <source>
        <strain evidence="2 3">DSM 25457</strain>
    </source>
</reference>
<dbReference type="InterPro" id="IPR012334">
    <property type="entry name" value="Pectin_lyas_fold"/>
</dbReference>
<dbReference type="InterPro" id="IPR007742">
    <property type="entry name" value="NosD_dom"/>
</dbReference>
<evidence type="ECO:0000259" key="1">
    <source>
        <dbReference type="Pfam" id="PF05048"/>
    </source>
</evidence>
<name>A0ABY1QGR9_9BACT</name>
<dbReference type="Gene3D" id="2.160.20.10">
    <property type="entry name" value="Single-stranded right-handed beta-helix, Pectin lyase-like"/>
    <property type="match status" value="1"/>
</dbReference>
<feature type="domain" description="Periplasmic copper-binding protein NosD beta helix" evidence="1">
    <location>
        <begin position="264"/>
        <end position="366"/>
    </location>
</feature>
<organism evidence="2 3">
    <name type="scientific">Neorhodopirellula lusitana</name>
    <dbReference type="NCBI Taxonomy" id="445327"/>
    <lineage>
        <taxon>Bacteria</taxon>
        <taxon>Pseudomonadati</taxon>
        <taxon>Planctomycetota</taxon>
        <taxon>Planctomycetia</taxon>
        <taxon>Pirellulales</taxon>
        <taxon>Pirellulaceae</taxon>
        <taxon>Neorhodopirellula</taxon>
    </lineage>
</organism>
<proteinExistence type="predicted"/>
<keyword evidence="3" id="KW-1185">Reference proteome</keyword>
<accession>A0ABY1QGR9</accession>
<dbReference type="Proteomes" id="UP001158067">
    <property type="component" value="Unassembled WGS sequence"/>
</dbReference>
<protein>
    <submittedName>
        <fullName evidence="2">Copper-binding protein (NosD)</fullName>
    </submittedName>
</protein>
<gene>
    <name evidence="2" type="ORF">SAMN06265222_111175</name>
</gene>
<comment type="caution">
    <text evidence="2">The sequence shown here is derived from an EMBL/GenBank/DDBJ whole genome shotgun (WGS) entry which is preliminary data.</text>
</comment>
<dbReference type="SUPFAM" id="SSF51126">
    <property type="entry name" value="Pectin lyase-like"/>
    <property type="match status" value="1"/>
</dbReference>
<sequence>MNSKSCLARCALFVFAFLLGDLVWYPTSFAADVSSLKTTSDSSQVDHSLVRVKAPSDNSDAAQVQPIDELEVTQQRHATVAVLTDHGRFEYYLDNSGEREVSDALQEIFDRTASLLDTSATFEFLPGIYWIDAPLTVRLVSVELRGSGHRGIDVHGMNLKSGTVFRFGKNTGPNCISFLAAGHSKSFPHGESPWNNKNCKVGVSGMTFVGYNNTGVDTANGYSRFRGDEPNFRGLHWYPASDRYQDIEKEGQRAIVITDTSGKCEMLSITNCVFTELYVGVESGSTDVCNITDSWFAQMTYGIRMRGQQPVLSIENNCFADLETGVIVKGARMANFNSNGFAYVSKCFELDNALYSTVSNNTLDNWERSTGAAAFGGFCHINGSRDLVMTGNSVRINIDARAKTTTVDEKPNGRAFVNIENSTNLMLANNVFDTIQTQTVVRLHNVTDSAILDNIIRYGQGGNAVAQTGKCRGNAYRPLQPDNSAPFDDYIK</sequence>
<dbReference type="InterPro" id="IPR011050">
    <property type="entry name" value="Pectin_lyase_fold/virulence"/>
</dbReference>
<evidence type="ECO:0000313" key="2">
    <source>
        <dbReference type="EMBL" id="SMP69097.1"/>
    </source>
</evidence>
<dbReference type="EMBL" id="FXUG01000011">
    <property type="protein sequence ID" value="SMP69097.1"/>
    <property type="molecule type" value="Genomic_DNA"/>
</dbReference>